<protein>
    <submittedName>
        <fullName evidence="8">Type II secretion system F family protein</fullName>
    </submittedName>
</protein>
<sequence length="274" mass="31446">MKEEIIDIIIIIVLIFLFYFIFNFGILNSIVTGIIVGIFPYLIYQTIVNNIEKEKEEQFIRFSIDLIGLLKSGLSLPIALKQLEKNDYGRINELVKNLSSRIDWGVSIEDSFTQFAEESNSRMIKRTIQSLIDIYKEGGNLEQGLEAIVNSIMEIRKIKEDKKAAIHENIIHSYIVFAFFLGIVFTFQIFLLPFLQISLPGQVSNVNFNFINNLMYYMSIIQAVFAGLSMGKMYDDSYKAGAKYVAIFLFMVIILFNIIIPIVPKGMFLININI</sequence>
<accession>A0A2T9WLN2</accession>
<evidence type="ECO:0000256" key="2">
    <source>
        <dbReference type="ARBA" id="ARBA00022475"/>
    </source>
</evidence>
<dbReference type="GO" id="GO:0005886">
    <property type="term" value="C:plasma membrane"/>
    <property type="evidence" value="ECO:0007669"/>
    <property type="project" value="UniProtKB-SubCell"/>
</dbReference>
<dbReference type="InterPro" id="IPR018076">
    <property type="entry name" value="T2SS_GspF_dom"/>
</dbReference>
<gene>
    <name evidence="8" type="ORF">DDW03_001605</name>
    <name evidence="9" type="ORF">DDW03_01370</name>
</gene>
<feature type="transmembrane region" description="Helical" evidence="6">
    <location>
        <begin position="244"/>
        <end position="263"/>
    </location>
</feature>
<keyword evidence="2" id="KW-1003">Cell membrane</keyword>
<evidence type="ECO:0000313" key="8">
    <source>
        <dbReference type="EMBL" id="MCC5447092.1"/>
    </source>
</evidence>
<evidence type="ECO:0000256" key="3">
    <source>
        <dbReference type="ARBA" id="ARBA00022692"/>
    </source>
</evidence>
<dbReference type="InterPro" id="IPR056569">
    <property type="entry name" value="ArlJ-like"/>
</dbReference>
<feature type="transmembrane region" description="Helical" evidence="6">
    <location>
        <begin position="5"/>
        <end position="24"/>
    </location>
</feature>
<evidence type="ECO:0000256" key="6">
    <source>
        <dbReference type="SAM" id="Phobius"/>
    </source>
</evidence>
<comment type="subcellular location">
    <subcellularLocation>
        <location evidence="1">Cell membrane</location>
        <topology evidence="1">Multi-pass membrane protein</topology>
    </subcellularLocation>
</comment>
<evidence type="ECO:0000313" key="9">
    <source>
        <dbReference type="EMBL" id="PVU68727.1"/>
    </source>
</evidence>
<feature type="transmembrane region" description="Helical" evidence="6">
    <location>
        <begin position="171"/>
        <end position="194"/>
    </location>
</feature>
<dbReference type="InterPro" id="IPR042094">
    <property type="entry name" value="T2SS_GspF_sf"/>
</dbReference>
<feature type="transmembrane region" description="Helical" evidence="6">
    <location>
        <begin position="30"/>
        <end position="51"/>
    </location>
</feature>
<name>A0A2T9WLN2_NANST</name>
<reference evidence="8" key="2">
    <citation type="submission" date="2017-05" db="EMBL/GenBank/DDBJ databases">
        <authorList>
            <person name="Munson-Mcgee J.H."/>
        </authorList>
    </citation>
    <scope>NUCLEOTIDE SEQUENCE</scope>
    <source>
        <strain evidence="8">SCGC AB-777_F03</strain>
    </source>
</reference>
<dbReference type="Pfam" id="PF00482">
    <property type="entry name" value="T2SSF"/>
    <property type="match status" value="1"/>
</dbReference>
<organism evidence="9">
    <name type="scientific">Nanobsidianus stetteri</name>
    <dbReference type="NCBI Taxonomy" id="1294122"/>
    <lineage>
        <taxon>Archaea</taxon>
        <taxon>Nanobdellota</taxon>
        <taxon>Candidatus Nanoarchaeia</taxon>
        <taxon>Nanoarchaeales</taxon>
        <taxon>Nanopusillaceae</taxon>
        <taxon>Candidatus Nanobsidianus</taxon>
    </lineage>
</organism>
<feature type="domain" description="Type II secretion system protein GspF" evidence="7">
    <location>
        <begin position="64"/>
        <end position="185"/>
    </location>
</feature>
<reference evidence="9" key="3">
    <citation type="submission" date="2017-05" db="EMBL/GenBank/DDBJ databases">
        <authorList>
            <person name="Song R."/>
            <person name="Chenine A.L."/>
            <person name="Ruprecht R.M."/>
        </authorList>
    </citation>
    <scope>NUCLEOTIDE SEQUENCE</scope>
    <source>
        <strain evidence="9">SCGC AB-777_F03</strain>
    </source>
</reference>
<dbReference type="EMBL" id="QEFP02000007">
    <property type="protein sequence ID" value="MCC5447092.1"/>
    <property type="molecule type" value="Genomic_DNA"/>
</dbReference>
<dbReference type="EMBL" id="QEFP01000004">
    <property type="protein sequence ID" value="PVU68727.1"/>
    <property type="molecule type" value="Genomic_DNA"/>
</dbReference>
<dbReference type="PANTHER" id="PTHR35402:SF1">
    <property type="entry name" value="TYPE II SECRETION SYSTEM PROTEIN GSPF DOMAIN-CONTAINING PROTEIN"/>
    <property type="match status" value="1"/>
</dbReference>
<evidence type="ECO:0000256" key="5">
    <source>
        <dbReference type="ARBA" id="ARBA00023136"/>
    </source>
</evidence>
<dbReference type="Gene3D" id="1.20.81.30">
    <property type="entry name" value="Type II secretion system (T2SS), domain F"/>
    <property type="match status" value="1"/>
</dbReference>
<evidence type="ECO:0000256" key="4">
    <source>
        <dbReference type="ARBA" id="ARBA00022989"/>
    </source>
</evidence>
<dbReference type="AlphaFoldDB" id="A0A2T9WLN2"/>
<keyword evidence="5 6" id="KW-0472">Membrane</keyword>
<proteinExistence type="predicted"/>
<reference evidence="9" key="1">
    <citation type="journal article" date="2015" name="Appl. Environ. Microbiol.">
        <title>Nanoarchaeota, Their Sulfolobales Host, and Nanoarchaeota Virus Distribution across Yellowstone National Park Hot Springs.</title>
        <authorList>
            <person name="Munson-McGee J.H."/>
            <person name="Field E.K."/>
            <person name="Bateson M."/>
            <person name="Rooney C."/>
            <person name="Stepanauskas R."/>
            <person name="Young M.J."/>
        </authorList>
    </citation>
    <scope>NUCLEOTIDE SEQUENCE [LARGE SCALE GENOMIC DNA]</scope>
    <source>
        <strain evidence="9">SCGC AB-777_F03</strain>
    </source>
</reference>
<evidence type="ECO:0000256" key="1">
    <source>
        <dbReference type="ARBA" id="ARBA00004651"/>
    </source>
</evidence>
<dbReference type="RefSeq" id="WP_228615318.1">
    <property type="nucleotide sequence ID" value="NZ_QEFP02000007.1"/>
</dbReference>
<comment type="caution">
    <text evidence="9">The sequence shown here is derived from an EMBL/GenBank/DDBJ whole genome shotgun (WGS) entry which is preliminary data.</text>
</comment>
<dbReference type="PANTHER" id="PTHR35402">
    <property type="entry name" value="INTEGRAL MEMBRANE PROTEIN-RELATED"/>
    <property type="match status" value="1"/>
</dbReference>
<dbReference type="Proteomes" id="UP000245509">
    <property type="component" value="Unassembled WGS sequence"/>
</dbReference>
<feature type="transmembrane region" description="Helical" evidence="6">
    <location>
        <begin position="214"/>
        <end position="232"/>
    </location>
</feature>
<keyword evidence="3 6" id="KW-0812">Transmembrane</keyword>
<reference evidence="8" key="4">
    <citation type="submission" date="2021-11" db="EMBL/GenBank/DDBJ databases">
        <authorList>
            <person name="Munson-Mcgee J."/>
            <person name="Field E."/>
            <person name="Bateson M."/>
            <person name="Rooney C."/>
            <person name="Stepanauskas R."/>
            <person name="Young M."/>
        </authorList>
    </citation>
    <scope>NUCLEOTIDE SEQUENCE</scope>
    <source>
        <strain evidence="8">SCGC AB-777_F03</strain>
    </source>
</reference>
<keyword evidence="4 6" id="KW-1133">Transmembrane helix</keyword>
<evidence type="ECO:0000259" key="7">
    <source>
        <dbReference type="Pfam" id="PF00482"/>
    </source>
</evidence>